<organism evidence="9 10">
    <name type="scientific">Bacillus lumedeiriae</name>
    <dbReference type="NCBI Taxonomy" id="3058829"/>
    <lineage>
        <taxon>Bacteria</taxon>
        <taxon>Bacillati</taxon>
        <taxon>Bacillota</taxon>
        <taxon>Bacilli</taxon>
        <taxon>Bacillales</taxon>
        <taxon>Bacillaceae</taxon>
        <taxon>Bacillus</taxon>
    </lineage>
</organism>
<dbReference type="SUPFAM" id="SSF82866">
    <property type="entry name" value="Multidrug efflux transporter AcrB transmembrane domain"/>
    <property type="match status" value="2"/>
</dbReference>
<feature type="transmembrane region" description="Helical" evidence="7">
    <location>
        <begin position="659"/>
        <end position="682"/>
    </location>
</feature>
<feature type="transmembrane region" description="Helical" evidence="7">
    <location>
        <begin position="688"/>
        <end position="714"/>
    </location>
</feature>
<evidence type="ECO:0000256" key="5">
    <source>
        <dbReference type="ARBA" id="ARBA00022989"/>
    </source>
</evidence>
<feature type="transmembrane region" description="Helical" evidence="7">
    <location>
        <begin position="613"/>
        <end position="638"/>
    </location>
</feature>
<evidence type="ECO:0000256" key="2">
    <source>
        <dbReference type="ARBA" id="ARBA00010157"/>
    </source>
</evidence>
<feature type="transmembrane region" description="Helical" evidence="7">
    <location>
        <begin position="580"/>
        <end position="601"/>
    </location>
</feature>
<evidence type="ECO:0000313" key="10">
    <source>
        <dbReference type="Proteomes" id="UP001619911"/>
    </source>
</evidence>
<evidence type="ECO:0000256" key="4">
    <source>
        <dbReference type="ARBA" id="ARBA00022692"/>
    </source>
</evidence>
<feature type="transmembrane region" description="Helical" evidence="7">
    <location>
        <begin position="257"/>
        <end position="277"/>
    </location>
</feature>
<dbReference type="PANTHER" id="PTHR33406">
    <property type="entry name" value="MEMBRANE PROTEIN MJ1562-RELATED"/>
    <property type="match status" value="1"/>
</dbReference>
<evidence type="ECO:0000256" key="6">
    <source>
        <dbReference type="ARBA" id="ARBA00023136"/>
    </source>
</evidence>
<evidence type="ECO:0000256" key="3">
    <source>
        <dbReference type="ARBA" id="ARBA00022475"/>
    </source>
</evidence>
<protein>
    <submittedName>
        <fullName evidence="9">MMPL family transporter</fullName>
    </submittedName>
</protein>
<accession>A0ABW8I6U7</accession>
<dbReference type="Proteomes" id="UP001619911">
    <property type="component" value="Unassembled WGS sequence"/>
</dbReference>
<dbReference type="PANTHER" id="PTHR33406:SF6">
    <property type="entry name" value="MEMBRANE PROTEIN YDGH-RELATED"/>
    <property type="match status" value="1"/>
</dbReference>
<feature type="transmembrane region" description="Helical" evidence="7">
    <location>
        <begin position="20"/>
        <end position="36"/>
    </location>
</feature>
<keyword evidence="5 7" id="KW-1133">Transmembrane helix</keyword>
<feature type="transmembrane region" description="Helical" evidence="7">
    <location>
        <begin position="225"/>
        <end position="245"/>
    </location>
</feature>
<feature type="transmembrane region" description="Helical" evidence="7">
    <location>
        <begin position="298"/>
        <end position="324"/>
    </location>
</feature>
<feature type="transmembrane region" description="Helical" evidence="7">
    <location>
        <begin position="330"/>
        <end position="353"/>
    </location>
</feature>
<keyword evidence="10" id="KW-1185">Reference proteome</keyword>
<feature type="transmembrane region" description="Helical" evidence="7">
    <location>
        <begin position="403"/>
        <end position="423"/>
    </location>
</feature>
<proteinExistence type="inferred from homology"/>
<feature type="domain" description="SSD" evidence="8">
    <location>
        <begin position="585"/>
        <end position="711"/>
    </location>
</feature>
<sequence length="742" mass="81633">MKNSLESYGSFVSGKKGRWIVVVTWALLILILNLMLPQASSQKNERADLFLEKTDSVKAQEIIEREFGTNTGPPALLTWYRAGQLTEADLVSIQLLTKKLTDEPVKHANVPPFHQMPLPVLKEQISEDGTTFVLPVVFEQNLETEEIKQGLEELKKASKPIFKTDPFTAKVTDKDSLIVRITGPAGIAVDATELFSQGDLSLLIGTVMIVLIFLLVIYRSPILALIPLVGVGMAYMLISPILGFLGREGMIDYDSQGIAIMTVLLFGAGTDYCLFLIAQFRKNLKEEENKFSAIRRAFATSSGAIFMSGLTVVVSLLVLITANYGSIHRFAIPFSLAILIMMAASLSLIPALLSILGRASFYPFVPRTEEMAEQLAKRKGKAYKKGNKERGLGKFIGHIVSRYPWRVALSTLLILGIFASFAAKIEYTYDTLSSFPKDMPSREGFDLLSQHINPGELAPVSIVVKTKNDEAVIKEKLEELPFVAEVSDVSRGAKDNSFVKFEVELTANPYSNEAMAHIPEMKKVLKQMDSGDEVWIGGQTAEQYDTSETTKSDSSLVIPLIITFISILLLLYLRSITATVYLVGTVLLSYFSALGLGWIILHYGFGAEAIQGFIPLYAFVFIVALGEDYNIFLISSIWKKSKEMPLLDAIKEGVAETGGVITSAGLILAATFAILTTLPIQILVHFGVITAIGILLDTFIVRPFLVPAISAILGKSIFWPSKKRMAQVEKLRAEQAEMKSNA</sequence>
<feature type="transmembrane region" description="Helical" evidence="7">
    <location>
        <begin position="556"/>
        <end position="573"/>
    </location>
</feature>
<feature type="transmembrane region" description="Helical" evidence="7">
    <location>
        <begin position="200"/>
        <end position="218"/>
    </location>
</feature>
<evidence type="ECO:0000259" key="8">
    <source>
        <dbReference type="PROSITE" id="PS50156"/>
    </source>
</evidence>
<dbReference type="InterPro" id="IPR004869">
    <property type="entry name" value="MMPL_dom"/>
</dbReference>
<comment type="caution">
    <text evidence="9">The sequence shown here is derived from an EMBL/GenBank/DDBJ whole genome shotgun (WGS) entry which is preliminary data.</text>
</comment>
<gene>
    <name evidence="9" type="ORF">QYG89_05880</name>
</gene>
<feature type="domain" description="SSD" evidence="8">
    <location>
        <begin position="223"/>
        <end position="355"/>
    </location>
</feature>
<dbReference type="InterPro" id="IPR000731">
    <property type="entry name" value="SSD"/>
</dbReference>
<reference evidence="9 10" key="1">
    <citation type="submission" date="2023-07" db="EMBL/GenBank/DDBJ databases">
        <title>Bacillus lucianemedeirus sp. nov, a new species isolated from an immunobiological production facility.</title>
        <authorList>
            <person name="Costa L.V."/>
            <person name="Miranda R.V.S.L."/>
            <person name="Brandao M.L.L."/>
            <person name="Reis C.M.F."/>
            <person name="Frazao A.M."/>
            <person name="Cruz F.V."/>
            <person name="Baio P.V.P."/>
            <person name="Veras J.F.C."/>
            <person name="Ramos J.N."/>
            <person name="Vieira V."/>
        </authorList>
    </citation>
    <scope>NUCLEOTIDE SEQUENCE [LARGE SCALE GENOMIC DNA]</scope>
    <source>
        <strain evidence="9 10">B190/17</strain>
    </source>
</reference>
<dbReference type="RefSeq" id="WP_404315664.1">
    <property type="nucleotide sequence ID" value="NZ_JAUIYO010000002.1"/>
</dbReference>
<dbReference type="Gene3D" id="1.20.1640.10">
    <property type="entry name" value="Multidrug efflux transporter AcrB transmembrane domain"/>
    <property type="match status" value="2"/>
</dbReference>
<comment type="subcellular location">
    <subcellularLocation>
        <location evidence="1">Cell membrane</location>
        <topology evidence="1">Multi-pass membrane protein</topology>
    </subcellularLocation>
</comment>
<name>A0ABW8I6U7_9BACI</name>
<dbReference type="InterPro" id="IPR050545">
    <property type="entry name" value="Mycobact_MmpL"/>
</dbReference>
<dbReference type="Pfam" id="PF03176">
    <property type="entry name" value="MMPL"/>
    <property type="match status" value="2"/>
</dbReference>
<comment type="similarity">
    <text evidence="2">Belongs to the resistance-nodulation-cell division (RND) (TC 2.A.6) family. MmpL subfamily.</text>
</comment>
<dbReference type="EMBL" id="JAUIYO010000002">
    <property type="protein sequence ID" value="MFK2825213.1"/>
    <property type="molecule type" value="Genomic_DNA"/>
</dbReference>
<keyword evidence="4 7" id="KW-0812">Transmembrane</keyword>
<evidence type="ECO:0000256" key="1">
    <source>
        <dbReference type="ARBA" id="ARBA00004651"/>
    </source>
</evidence>
<keyword evidence="6 7" id="KW-0472">Membrane</keyword>
<dbReference type="PROSITE" id="PS50156">
    <property type="entry name" value="SSD"/>
    <property type="match status" value="2"/>
</dbReference>
<evidence type="ECO:0000313" key="9">
    <source>
        <dbReference type="EMBL" id="MFK2825213.1"/>
    </source>
</evidence>
<evidence type="ECO:0000256" key="7">
    <source>
        <dbReference type="SAM" id="Phobius"/>
    </source>
</evidence>
<keyword evidence="3" id="KW-1003">Cell membrane</keyword>